<comment type="pathway">
    <text evidence="2">Amino-acid biosynthesis; L-serine biosynthesis; L-serine from 3-phospho-D-glycerate: step 3/3.</text>
</comment>
<dbReference type="EC" id="3.1.3.3" evidence="3"/>
<reference evidence="9 10" key="1">
    <citation type="submission" date="2015-11" db="EMBL/GenBank/DDBJ databases">
        <title>Genome sequence of Pyrodictium occultum PL-19, a marine hyperthermophilic archaeon isolated from Volcano, Italy.</title>
        <authorList>
            <person name="Utturkar S."/>
            <person name="Huber H."/>
            <person name="Leptihn S."/>
            <person name="Brown S."/>
            <person name="Stetter K.O."/>
            <person name="Podar M."/>
        </authorList>
    </citation>
    <scope>NUCLEOTIDE SEQUENCE [LARGE SCALE GENOMIC DNA]</scope>
    <source>
        <strain evidence="9 10">PL-19</strain>
    </source>
</reference>
<name>A0A0V8RRN9_PYROC</name>
<dbReference type="PANTHER" id="PTHR43344">
    <property type="entry name" value="PHOSPHOSERINE PHOSPHATASE"/>
    <property type="match status" value="1"/>
</dbReference>
<evidence type="ECO:0000313" key="10">
    <source>
        <dbReference type="Proteomes" id="UP000053352"/>
    </source>
</evidence>
<protein>
    <recommendedName>
        <fullName evidence="3">phosphoserine phosphatase</fullName>
        <ecNumber evidence="3">3.1.3.3</ecNumber>
    </recommendedName>
</protein>
<comment type="cofactor">
    <cofactor evidence="1">
        <name>Mg(2+)</name>
        <dbReference type="ChEBI" id="CHEBI:18420"/>
    </cofactor>
</comment>
<dbReference type="GO" id="GO:0000287">
    <property type="term" value="F:magnesium ion binding"/>
    <property type="evidence" value="ECO:0007669"/>
    <property type="project" value="TreeGrafter"/>
</dbReference>
<evidence type="ECO:0000256" key="2">
    <source>
        <dbReference type="ARBA" id="ARBA00005135"/>
    </source>
</evidence>
<dbReference type="OrthoDB" id="10041at2157"/>
<evidence type="ECO:0000313" key="9">
    <source>
        <dbReference type="EMBL" id="KSW10784.1"/>
    </source>
</evidence>
<evidence type="ECO:0000256" key="6">
    <source>
        <dbReference type="ARBA" id="ARBA00022801"/>
    </source>
</evidence>
<evidence type="ECO:0000256" key="7">
    <source>
        <dbReference type="ARBA" id="ARBA00022842"/>
    </source>
</evidence>
<dbReference type="RefSeq" id="WP_058371550.1">
    <property type="nucleotide sequence ID" value="NZ_LNTB01000002.1"/>
</dbReference>
<dbReference type="Gene3D" id="3.40.50.1000">
    <property type="entry name" value="HAD superfamily/HAD-like"/>
    <property type="match status" value="1"/>
</dbReference>
<dbReference type="GO" id="GO:0006564">
    <property type="term" value="P:L-serine biosynthetic process"/>
    <property type="evidence" value="ECO:0007669"/>
    <property type="project" value="UniProtKB-KW"/>
</dbReference>
<dbReference type="GO" id="GO:0036424">
    <property type="term" value="F:L-phosphoserine phosphatase activity"/>
    <property type="evidence" value="ECO:0007669"/>
    <property type="project" value="TreeGrafter"/>
</dbReference>
<dbReference type="AlphaFoldDB" id="A0A0V8RRN9"/>
<dbReference type="STRING" id="2309.CF15_08395"/>
<dbReference type="NCBIfam" id="TIGR01488">
    <property type="entry name" value="HAD-SF-IB"/>
    <property type="match status" value="1"/>
</dbReference>
<dbReference type="GO" id="GO:0005737">
    <property type="term" value="C:cytoplasm"/>
    <property type="evidence" value="ECO:0007669"/>
    <property type="project" value="TreeGrafter"/>
</dbReference>
<gene>
    <name evidence="9" type="ORF">CF15_08395</name>
</gene>
<keyword evidence="8" id="KW-0718">Serine biosynthesis</keyword>
<dbReference type="InterPro" id="IPR006386">
    <property type="entry name" value="HAD-SF_hydro_IB_PSP-like_arc"/>
</dbReference>
<dbReference type="InterPro" id="IPR050582">
    <property type="entry name" value="HAD-like_SerB"/>
</dbReference>
<evidence type="ECO:0000256" key="3">
    <source>
        <dbReference type="ARBA" id="ARBA00012640"/>
    </source>
</evidence>
<keyword evidence="5" id="KW-0479">Metal-binding</keyword>
<keyword evidence="10" id="KW-1185">Reference proteome</keyword>
<dbReference type="PANTHER" id="PTHR43344:SF2">
    <property type="entry name" value="PHOSPHOSERINE PHOSPHATASE"/>
    <property type="match status" value="1"/>
</dbReference>
<proteinExistence type="predicted"/>
<dbReference type="NCBIfam" id="TIGR01491">
    <property type="entry name" value="HAD-SF-IB-PSPlk"/>
    <property type="match status" value="1"/>
</dbReference>
<dbReference type="InterPro" id="IPR023214">
    <property type="entry name" value="HAD_sf"/>
</dbReference>
<evidence type="ECO:0000256" key="1">
    <source>
        <dbReference type="ARBA" id="ARBA00001946"/>
    </source>
</evidence>
<evidence type="ECO:0000256" key="5">
    <source>
        <dbReference type="ARBA" id="ARBA00022723"/>
    </source>
</evidence>
<keyword evidence="6" id="KW-0378">Hydrolase</keyword>
<dbReference type="InterPro" id="IPR036412">
    <property type="entry name" value="HAD-like_sf"/>
</dbReference>
<dbReference type="EMBL" id="LNTB01000002">
    <property type="protein sequence ID" value="KSW10784.1"/>
    <property type="molecule type" value="Genomic_DNA"/>
</dbReference>
<comment type="caution">
    <text evidence="9">The sequence shown here is derived from an EMBL/GenBank/DDBJ whole genome shotgun (WGS) entry which is preliminary data.</text>
</comment>
<keyword evidence="7" id="KW-0460">Magnesium</keyword>
<dbReference type="Proteomes" id="UP000053352">
    <property type="component" value="Unassembled WGS sequence"/>
</dbReference>
<accession>A0A0V8RRN9</accession>
<dbReference type="Pfam" id="PF00702">
    <property type="entry name" value="Hydrolase"/>
    <property type="match status" value="1"/>
</dbReference>
<keyword evidence="4" id="KW-0028">Amino-acid biosynthesis</keyword>
<evidence type="ECO:0000256" key="4">
    <source>
        <dbReference type="ARBA" id="ARBA00022605"/>
    </source>
</evidence>
<sequence length="234" mass="26743">MGEQHRCRIRLAVFDVDGVLLPIRSSWGYIHERLGTREASRLNYRLFMEGRIGYWEWMFLDTLAWIEARPGITRWDLEQLFESIPVGEDAREAVRILREAGIEAALVSGGVDVAVARVARELGIRHWVSPALAFDPWGRLVPGGEPRLEADRKDRAVLSLARRLGYTMREVAFVGDSRWDLRGMREACLAVAVNPHDPHVEQEADYVARDLVDAAYFILEHSTAWRAGRRRPGR</sequence>
<dbReference type="SUPFAM" id="SSF56784">
    <property type="entry name" value="HAD-like"/>
    <property type="match status" value="1"/>
</dbReference>
<organism evidence="9 10">
    <name type="scientific">Pyrodictium occultum</name>
    <dbReference type="NCBI Taxonomy" id="2309"/>
    <lineage>
        <taxon>Archaea</taxon>
        <taxon>Thermoproteota</taxon>
        <taxon>Thermoprotei</taxon>
        <taxon>Desulfurococcales</taxon>
        <taxon>Pyrodictiaceae</taxon>
        <taxon>Pyrodictium</taxon>
    </lineage>
</organism>
<evidence type="ECO:0000256" key="8">
    <source>
        <dbReference type="ARBA" id="ARBA00023299"/>
    </source>
</evidence>